<feature type="domain" description="Serine hydrolase" evidence="4">
    <location>
        <begin position="13"/>
        <end position="90"/>
    </location>
</feature>
<evidence type="ECO:0000313" key="5">
    <source>
        <dbReference type="EnsemblMetazoa" id="MESCA007557-PA"/>
    </source>
</evidence>
<keyword evidence="2" id="KW-0378">Hydrolase</keyword>
<comment type="similarity">
    <text evidence="1">Belongs to the LovG family.</text>
</comment>
<proteinExistence type="inferred from homology"/>
<evidence type="ECO:0000256" key="2">
    <source>
        <dbReference type="ARBA" id="ARBA00022801"/>
    </source>
</evidence>
<accession>T1GUY5</accession>
<dbReference type="Proteomes" id="UP000015102">
    <property type="component" value="Unassembled WGS sequence"/>
</dbReference>
<dbReference type="HOGENOM" id="CLU_2362125_0_0_1"/>
<dbReference type="EnsemblMetazoa" id="MESCA007557-RA">
    <property type="protein sequence ID" value="MESCA007557-PA"/>
    <property type="gene ID" value="MESCA007557"/>
</dbReference>
<sequence length="96" mass="10472">MMEAITLQQHQHAGGGADAEADPKQKSWWFNKDDGTFKGTNKSGPAVGFDESLKVVEEVWTKQGPFQGLLGFSQGACFAGLLCGLAQRKEWMTIKP</sequence>
<evidence type="ECO:0000259" key="4">
    <source>
        <dbReference type="Pfam" id="PF03959"/>
    </source>
</evidence>
<dbReference type="Gene3D" id="3.40.50.1820">
    <property type="entry name" value="alpha/beta hydrolase"/>
    <property type="match status" value="1"/>
</dbReference>
<reference evidence="6" key="1">
    <citation type="submission" date="2013-02" db="EMBL/GenBank/DDBJ databases">
        <authorList>
            <person name="Hughes D."/>
        </authorList>
    </citation>
    <scope>NUCLEOTIDE SEQUENCE</scope>
    <source>
        <strain>Durham</strain>
        <strain evidence="6">NC isolate 2 -- Noor lab</strain>
    </source>
</reference>
<dbReference type="Pfam" id="PF03959">
    <property type="entry name" value="FSH1"/>
    <property type="match status" value="1"/>
</dbReference>
<dbReference type="GO" id="GO:0016787">
    <property type="term" value="F:hydrolase activity"/>
    <property type="evidence" value="ECO:0007669"/>
    <property type="project" value="UniProtKB-KW"/>
</dbReference>
<evidence type="ECO:0000313" key="6">
    <source>
        <dbReference type="Proteomes" id="UP000015102"/>
    </source>
</evidence>
<dbReference type="EMBL" id="CAQQ02021386">
    <property type="status" value="NOT_ANNOTATED_CDS"/>
    <property type="molecule type" value="Genomic_DNA"/>
</dbReference>
<dbReference type="PANTHER" id="PTHR48070:SF6">
    <property type="entry name" value="ESTERASE OVCA2"/>
    <property type="match status" value="1"/>
</dbReference>
<dbReference type="InterPro" id="IPR050593">
    <property type="entry name" value="LovG"/>
</dbReference>
<feature type="compositionally biased region" description="Polar residues" evidence="3">
    <location>
        <begin position="1"/>
        <end position="11"/>
    </location>
</feature>
<dbReference type="InterPro" id="IPR005645">
    <property type="entry name" value="FSH-like_dom"/>
</dbReference>
<keyword evidence="6" id="KW-1185">Reference proteome</keyword>
<dbReference type="EMBL" id="CAQQ02021387">
    <property type="status" value="NOT_ANNOTATED_CDS"/>
    <property type="molecule type" value="Genomic_DNA"/>
</dbReference>
<organism evidence="5 6">
    <name type="scientific">Megaselia scalaris</name>
    <name type="common">Humpbacked fly</name>
    <name type="synonym">Phora scalaris</name>
    <dbReference type="NCBI Taxonomy" id="36166"/>
    <lineage>
        <taxon>Eukaryota</taxon>
        <taxon>Metazoa</taxon>
        <taxon>Ecdysozoa</taxon>
        <taxon>Arthropoda</taxon>
        <taxon>Hexapoda</taxon>
        <taxon>Insecta</taxon>
        <taxon>Pterygota</taxon>
        <taxon>Neoptera</taxon>
        <taxon>Endopterygota</taxon>
        <taxon>Diptera</taxon>
        <taxon>Brachycera</taxon>
        <taxon>Muscomorpha</taxon>
        <taxon>Platypezoidea</taxon>
        <taxon>Phoridae</taxon>
        <taxon>Megaseliini</taxon>
        <taxon>Megaselia</taxon>
    </lineage>
</organism>
<dbReference type="InterPro" id="IPR029058">
    <property type="entry name" value="AB_hydrolase_fold"/>
</dbReference>
<name>T1GUY5_MEGSC</name>
<dbReference type="PANTHER" id="PTHR48070">
    <property type="entry name" value="ESTERASE OVCA2"/>
    <property type="match status" value="1"/>
</dbReference>
<protein>
    <recommendedName>
        <fullName evidence="4">Serine hydrolase domain-containing protein</fullName>
    </recommendedName>
</protein>
<evidence type="ECO:0000256" key="3">
    <source>
        <dbReference type="SAM" id="MobiDB-lite"/>
    </source>
</evidence>
<feature type="region of interest" description="Disordered" evidence="3">
    <location>
        <begin position="1"/>
        <end position="22"/>
    </location>
</feature>
<dbReference type="GO" id="GO:0005737">
    <property type="term" value="C:cytoplasm"/>
    <property type="evidence" value="ECO:0007669"/>
    <property type="project" value="TreeGrafter"/>
</dbReference>
<dbReference type="GO" id="GO:0005634">
    <property type="term" value="C:nucleus"/>
    <property type="evidence" value="ECO:0007669"/>
    <property type="project" value="TreeGrafter"/>
</dbReference>
<dbReference type="AlphaFoldDB" id="T1GUY5"/>
<evidence type="ECO:0000256" key="1">
    <source>
        <dbReference type="ARBA" id="ARBA00005863"/>
    </source>
</evidence>
<dbReference type="GO" id="GO:0032526">
    <property type="term" value="P:response to retinoic acid"/>
    <property type="evidence" value="ECO:0007669"/>
    <property type="project" value="TreeGrafter"/>
</dbReference>
<reference evidence="5" key="2">
    <citation type="submission" date="2015-06" db="UniProtKB">
        <authorList>
            <consortium name="EnsemblMetazoa"/>
        </authorList>
    </citation>
    <scope>IDENTIFICATION</scope>
</reference>
<dbReference type="STRING" id="36166.T1GUY5"/>